<keyword evidence="7" id="KW-0653">Protein transport</keyword>
<dbReference type="PANTHER" id="PTHR12388:SF0">
    <property type="entry name" value="MITOCHONDRIAL IMPORT INNER MEMBRANE TRANSLOCASE SUBUNIT TIM16"/>
    <property type="match status" value="1"/>
</dbReference>
<organism evidence="14 15">
    <name type="scientific">Thamnocephalis sphaerospora</name>
    <dbReference type="NCBI Taxonomy" id="78915"/>
    <lineage>
        <taxon>Eukaryota</taxon>
        <taxon>Fungi</taxon>
        <taxon>Fungi incertae sedis</taxon>
        <taxon>Zoopagomycota</taxon>
        <taxon>Zoopagomycotina</taxon>
        <taxon>Zoopagomycetes</taxon>
        <taxon>Zoopagales</taxon>
        <taxon>Sigmoideomycetaceae</taxon>
        <taxon>Thamnocephalis</taxon>
    </lineage>
</organism>
<comment type="similarity">
    <text evidence="2">Belongs to the TIM16/PAM16 family.</text>
</comment>
<dbReference type="FunFam" id="1.10.287.110:FF:000006">
    <property type="entry name" value="Import inner membrane translocase subunit TIM16"/>
    <property type="match status" value="1"/>
</dbReference>
<evidence type="ECO:0000256" key="10">
    <source>
        <dbReference type="ARBA" id="ARBA00023136"/>
    </source>
</evidence>
<dbReference type="EMBL" id="KZ992471">
    <property type="protein sequence ID" value="RKP10082.1"/>
    <property type="molecule type" value="Genomic_DNA"/>
</dbReference>
<evidence type="ECO:0000256" key="5">
    <source>
        <dbReference type="ARBA" id="ARBA00022448"/>
    </source>
</evidence>
<sequence length="131" mass="13901">RTLVQVLVTGTRIVGRAFAEAYKQAAENAAARKAGAAGAAGARGGGDPLTRQTGMTLDEATQILNVGTETEMTEIIKKYEHLFKVNDQKTGGSLYLQSKVVRAKERIELQRAMEAAKSEGAEGVKKGAPEP</sequence>
<evidence type="ECO:0000313" key="14">
    <source>
        <dbReference type="EMBL" id="RKP10082.1"/>
    </source>
</evidence>
<evidence type="ECO:0000256" key="13">
    <source>
        <dbReference type="SAM" id="MobiDB-lite"/>
    </source>
</evidence>
<feature type="region of interest" description="Disordered" evidence="13">
    <location>
        <begin position="33"/>
        <end position="56"/>
    </location>
</feature>
<keyword evidence="5" id="KW-0813">Transport</keyword>
<keyword evidence="6" id="KW-0999">Mitochondrion inner membrane</keyword>
<comment type="subcellular location">
    <subcellularLocation>
        <location evidence="1">Mitochondrion inner membrane</location>
        <topology evidence="1">Peripheral membrane protein</topology>
    </subcellularLocation>
</comment>
<evidence type="ECO:0000256" key="3">
    <source>
        <dbReference type="ARBA" id="ARBA00013571"/>
    </source>
</evidence>
<feature type="non-terminal residue" evidence="14">
    <location>
        <position position="1"/>
    </location>
</feature>
<keyword evidence="9" id="KW-0496">Mitochondrion</keyword>
<dbReference type="AlphaFoldDB" id="A0A4P9XVM1"/>
<dbReference type="GO" id="GO:0005744">
    <property type="term" value="C:TIM23 mitochondrial import inner membrane translocase complex"/>
    <property type="evidence" value="ECO:0007669"/>
    <property type="project" value="InterPro"/>
</dbReference>
<proteinExistence type="inferred from homology"/>
<dbReference type="Proteomes" id="UP000271241">
    <property type="component" value="Unassembled WGS sequence"/>
</dbReference>
<evidence type="ECO:0000256" key="12">
    <source>
        <dbReference type="ARBA" id="ARBA00031407"/>
    </source>
</evidence>
<gene>
    <name evidence="14" type="ORF">THASP1DRAFT_13350</name>
</gene>
<accession>A0A4P9XVM1</accession>
<dbReference type="STRING" id="78915.A0A4P9XVM1"/>
<evidence type="ECO:0000256" key="11">
    <source>
        <dbReference type="ARBA" id="ARBA00030422"/>
    </source>
</evidence>
<dbReference type="GO" id="GO:0030150">
    <property type="term" value="P:protein import into mitochondrial matrix"/>
    <property type="evidence" value="ECO:0007669"/>
    <property type="project" value="InterPro"/>
</dbReference>
<keyword evidence="15" id="KW-1185">Reference proteome</keyword>
<dbReference type="OrthoDB" id="10262892at2759"/>
<dbReference type="InterPro" id="IPR005341">
    <property type="entry name" value="Tim16"/>
</dbReference>
<name>A0A4P9XVM1_9FUNG</name>
<keyword evidence="8" id="KW-0811">Translocation</keyword>
<evidence type="ECO:0000256" key="8">
    <source>
        <dbReference type="ARBA" id="ARBA00023010"/>
    </source>
</evidence>
<evidence type="ECO:0000256" key="1">
    <source>
        <dbReference type="ARBA" id="ARBA00004637"/>
    </source>
</evidence>
<evidence type="ECO:0000256" key="2">
    <source>
        <dbReference type="ARBA" id="ARBA00008817"/>
    </source>
</evidence>
<evidence type="ECO:0000256" key="6">
    <source>
        <dbReference type="ARBA" id="ARBA00022792"/>
    </source>
</evidence>
<evidence type="ECO:0000313" key="15">
    <source>
        <dbReference type="Proteomes" id="UP000271241"/>
    </source>
</evidence>
<protein>
    <recommendedName>
        <fullName evidence="4">Mitochondrial import inner membrane translocase subunit TIM16</fullName>
    </recommendedName>
    <alternativeName>
        <fullName evidence="3">Mitochondrial import inner membrane translocase subunit tim16</fullName>
    </alternativeName>
    <alternativeName>
        <fullName evidence="11 12">Presequence translocated-associated motor subunit PAM16</fullName>
    </alternativeName>
</protein>
<dbReference type="InterPro" id="IPR036869">
    <property type="entry name" value="J_dom_sf"/>
</dbReference>
<evidence type="ECO:0000256" key="7">
    <source>
        <dbReference type="ARBA" id="ARBA00022927"/>
    </source>
</evidence>
<evidence type="ECO:0000256" key="9">
    <source>
        <dbReference type="ARBA" id="ARBA00023128"/>
    </source>
</evidence>
<dbReference type="Gene3D" id="1.10.287.110">
    <property type="entry name" value="DnaJ domain"/>
    <property type="match status" value="1"/>
</dbReference>
<keyword evidence="10" id="KW-0472">Membrane</keyword>
<dbReference type="PANTHER" id="PTHR12388">
    <property type="entry name" value="MITOCHONDRIA ASSOCIATED GRANULOCYTE MACROPHAGE CSF SIGNALING MOLECULE"/>
    <property type="match status" value="1"/>
</dbReference>
<reference evidence="15" key="1">
    <citation type="journal article" date="2018" name="Nat. Microbiol.">
        <title>Leveraging single-cell genomics to expand the fungal tree of life.</title>
        <authorList>
            <person name="Ahrendt S.R."/>
            <person name="Quandt C.A."/>
            <person name="Ciobanu D."/>
            <person name="Clum A."/>
            <person name="Salamov A."/>
            <person name="Andreopoulos B."/>
            <person name="Cheng J.F."/>
            <person name="Woyke T."/>
            <person name="Pelin A."/>
            <person name="Henrissat B."/>
            <person name="Reynolds N.K."/>
            <person name="Benny G.L."/>
            <person name="Smith M.E."/>
            <person name="James T.Y."/>
            <person name="Grigoriev I.V."/>
        </authorList>
    </citation>
    <scope>NUCLEOTIDE SEQUENCE [LARGE SCALE GENOMIC DNA]</scope>
    <source>
        <strain evidence="15">RSA 1356</strain>
    </source>
</reference>
<dbReference type="Pfam" id="PF03656">
    <property type="entry name" value="Pam16"/>
    <property type="match status" value="1"/>
</dbReference>
<evidence type="ECO:0000256" key="4">
    <source>
        <dbReference type="ARBA" id="ARBA00020721"/>
    </source>
</evidence>